<dbReference type="InterPro" id="IPR029039">
    <property type="entry name" value="Flavoprotein-like_sf"/>
</dbReference>
<organism evidence="2 3">
    <name type="scientific">Anaerocolumna jejuensis DSM 15929</name>
    <dbReference type="NCBI Taxonomy" id="1121322"/>
    <lineage>
        <taxon>Bacteria</taxon>
        <taxon>Bacillati</taxon>
        <taxon>Bacillota</taxon>
        <taxon>Clostridia</taxon>
        <taxon>Lachnospirales</taxon>
        <taxon>Lachnospiraceae</taxon>
        <taxon>Anaerocolumna</taxon>
    </lineage>
</organism>
<gene>
    <name evidence="2" type="ORF">SAMN02745136_01764</name>
</gene>
<keyword evidence="3" id="KW-1185">Reference proteome</keyword>
<dbReference type="SUPFAM" id="SSF52218">
    <property type="entry name" value="Flavoproteins"/>
    <property type="match status" value="1"/>
</dbReference>
<evidence type="ECO:0000259" key="1">
    <source>
        <dbReference type="Pfam" id="PF12724"/>
    </source>
</evidence>
<sequence length="141" mass="15651">MSRFRIVYATKTRHSKKIAQAIGNALNIQADNVPDNPVLREVDLLFIVGGIYGGESLAELLAFVKSLDREKVARVALVTSCATKKQGQDTVRKLLKEKEIPVVEELICQGSFILMKMGHPNKNDIREAVDFAVRLSEGIDE</sequence>
<name>A0A1M6PWC9_9FIRM</name>
<evidence type="ECO:0000313" key="2">
    <source>
        <dbReference type="EMBL" id="SHK12196.1"/>
    </source>
</evidence>
<dbReference type="OrthoDB" id="1739094at2"/>
<dbReference type="Proteomes" id="UP000184386">
    <property type="component" value="Unassembled WGS sequence"/>
</dbReference>
<dbReference type="AlphaFoldDB" id="A0A1M6PWC9"/>
<dbReference type="Gene3D" id="3.40.50.360">
    <property type="match status" value="1"/>
</dbReference>
<feature type="domain" description="Flavodoxin" evidence="1">
    <location>
        <begin position="6"/>
        <end position="98"/>
    </location>
</feature>
<dbReference type="InterPro" id="IPR026816">
    <property type="entry name" value="Flavodoxin_dom"/>
</dbReference>
<proteinExistence type="predicted"/>
<reference evidence="2 3" key="1">
    <citation type="submission" date="2016-11" db="EMBL/GenBank/DDBJ databases">
        <authorList>
            <person name="Jaros S."/>
            <person name="Januszkiewicz K."/>
            <person name="Wedrychowicz H."/>
        </authorList>
    </citation>
    <scope>NUCLEOTIDE SEQUENCE [LARGE SCALE GENOMIC DNA]</scope>
    <source>
        <strain evidence="2 3">DSM 15929</strain>
    </source>
</reference>
<dbReference type="RefSeq" id="WP_073274894.1">
    <property type="nucleotide sequence ID" value="NZ_FRAC01000009.1"/>
</dbReference>
<dbReference type="STRING" id="1121322.SAMN02745136_01764"/>
<dbReference type="EMBL" id="FRAC01000009">
    <property type="protein sequence ID" value="SHK12196.1"/>
    <property type="molecule type" value="Genomic_DNA"/>
</dbReference>
<protein>
    <submittedName>
        <fullName evidence="2">Flavodoxin domain-containing protein</fullName>
    </submittedName>
</protein>
<accession>A0A1M6PWC9</accession>
<dbReference type="Pfam" id="PF12724">
    <property type="entry name" value="Flavodoxin_5"/>
    <property type="match status" value="1"/>
</dbReference>
<evidence type="ECO:0000313" key="3">
    <source>
        <dbReference type="Proteomes" id="UP000184386"/>
    </source>
</evidence>